<feature type="binding site" evidence="2">
    <location>
        <begin position="56"/>
        <end position="59"/>
    </location>
    <ligand>
        <name>substrate</name>
    </ligand>
</feature>
<keyword evidence="2" id="KW-0460">Magnesium</keyword>
<feature type="binding site" evidence="2">
    <location>
        <position position="104"/>
    </location>
    <ligand>
        <name>substrate</name>
    </ligand>
</feature>
<dbReference type="GO" id="GO:0030145">
    <property type="term" value="F:manganese ion binding"/>
    <property type="evidence" value="ECO:0007669"/>
    <property type="project" value="TreeGrafter"/>
</dbReference>
<dbReference type="InterPro" id="IPR001441">
    <property type="entry name" value="UPP_synth-like"/>
</dbReference>
<dbReference type="PANTHER" id="PTHR10291:SF0">
    <property type="entry name" value="DEHYDRODOLICHYL DIPHOSPHATE SYNTHASE 2"/>
    <property type="match status" value="1"/>
</dbReference>
<dbReference type="NCBIfam" id="NF011404">
    <property type="entry name" value="PRK14829.1"/>
    <property type="match status" value="1"/>
</dbReference>
<keyword evidence="2" id="KW-0479">Metal-binding</keyword>
<dbReference type="NCBIfam" id="TIGR00055">
    <property type="entry name" value="uppS"/>
    <property type="match status" value="1"/>
</dbReference>
<dbReference type="PANTHER" id="PTHR10291">
    <property type="entry name" value="DEHYDRODOLICHYL DIPHOSPHATE SYNTHASE FAMILY MEMBER"/>
    <property type="match status" value="1"/>
</dbReference>
<comment type="similarity">
    <text evidence="2">Belongs to the UPP synthase family.</text>
</comment>
<evidence type="ECO:0000256" key="3">
    <source>
        <dbReference type="SAM" id="MobiDB-lite"/>
    </source>
</evidence>
<dbReference type="EMBL" id="SLWR01000009">
    <property type="protein sequence ID" value="TCO45151.1"/>
    <property type="molecule type" value="Genomic_DNA"/>
</dbReference>
<feature type="active site" evidence="2">
    <location>
        <position position="55"/>
    </location>
</feature>
<comment type="caution">
    <text evidence="4">The sequence shown here is derived from an EMBL/GenBank/DDBJ whole genome shotgun (WGS) entry which is preliminary data.</text>
</comment>
<comment type="function">
    <text evidence="2">Catalyzes the condensation of isopentenyl diphosphate (IPP) with allylic pyrophosphates generating different type of terpenoids.</text>
</comment>
<dbReference type="Proteomes" id="UP000295573">
    <property type="component" value="Unassembled WGS sequence"/>
</dbReference>
<dbReference type="AlphaFoldDB" id="A0A4R2IJD5"/>
<feature type="binding site" evidence="2">
    <location>
        <position position="72"/>
    </location>
    <ligand>
        <name>substrate</name>
    </ligand>
</feature>
<dbReference type="HAMAP" id="MF_01139">
    <property type="entry name" value="ISPT"/>
    <property type="match status" value="1"/>
</dbReference>
<feature type="binding site" evidence="2">
    <location>
        <position position="242"/>
    </location>
    <ligand>
        <name>Mg(2+)</name>
        <dbReference type="ChEBI" id="CHEBI:18420"/>
    </ligand>
</feature>
<keyword evidence="5" id="KW-1185">Reference proteome</keyword>
<dbReference type="Pfam" id="PF01255">
    <property type="entry name" value="Prenyltransf"/>
    <property type="match status" value="1"/>
</dbReference>
<feature type="binding site" evidence="2">
    <location>
        <position position="60"/>
    </location>
    <ligand>
        <name>substrate</name>
    </ligand>
</feature>
<feature type="active site" description="Proton acceptor" evidence="2">
    <location>
        <position position="103"/>
    </location>
</feature>
<sequence length="285" mass="32347">MRETRGMSPLGRRRSREIASSRDKVVVPPDAHPSGARPPVIPAELVPRHVAIVMDGNGRWAKQRGLPRTEGHKAGEASLLDVIKGGIEVGVKYISAYAFSTENWARSPDEVRFLMGFNREVIHRRRDELDAMGVRVVWSGRRPRLWKSVIEELEYAQERTKHNDTITLQFCVNYGGQAEIADAMKSIAKEVAAGKLNPDRITEKTVARHLYAPDIPEVDLFVRSSGEQRTSNFLVWQLAYAEMVFLDTLWPDFDRRDLWRAIELYAQRDRRYGGAIPNPVATNEG</sequence>
<gene>
    <name evidence="4" type="ORF">EV646_109326</name>
</gene>
<dbReference type="PROSITE" id="PS01066">
    <property type="entry name" value="UPP_SYNTHASE"/>
    <property type="match status" value="1"/>
</dbReference>
<evidence type="ECO:0000256" key="1">
    <source>
        <dbReference type="ARBA" id="ARBA00022679"/>
    </source>
</evidence>
<feature type="compositionally biased region" description="Basic and acidic residues" evidence="3">
    <location>
        <begin position="16"/>
        <end position="25"/>
    </location>
</feature>
<dbReference type="SUPFAM" id="SSF64005">
    <property type="entry name" value="Undecaprenyl diphosphate synthase"/>
    <property type="match status" value="1"/>
</dbReference>
<dbReference type="Gene3D" id="3.40.1180.10">
    <property type="entry name" value="Decaprenyl diphosphate synthase-like"/>
    <property type="match status" value="1"/>
</dbReference>
<dbReference type="GO" id="GO:0008834">
    <property type="term" value="F:ditrans,polycis-undecaprenyl-diphosphate synthase [(2E,6E)-farnesyl-diphosphate specific] activity"/>
    <property type="evidence" value="ECO:0007669"/>
    <property type="project" value="TreeGrafter"/>
</dbReference>
<dbReference type="GO" id="GO:0016094">
    <property type="term" value="P:polyprenol biosynthetic process"/>
    <property type="evidence" value="ECO:0007669"/>
    <property type="project" value="TreeGrafter"/>
</dbReference>
<reference evidence="4 5" key="1">
    <citation type="journal article" date="2015" name="Stand. Genomic Sci.">
        <title>Genomic Encyclopedia of Bacterial and Archaeal Type Strains, Phase III: the genomes of soil and plant-associated and newly described type strains.</title>
        <authorList>
            <person name="Whitman W.B."/>
            <person name="Woyke T."/>
            <person name="Klenk H.P."/>
            <person name="Zhou Y."/>
            <person name="Lilburn T.G."/>
            <person name="Beck B.J."/>
            <person name="De Vos P."/>
            <person name="Vandamme P."/>
            <person name="Eisen J.A."/>
            <person name="Garrity G."/>
            <person name="Hugenholtz P."/>
            <person name="Kyrpides N.C."/>
        </authorList>
    </citation>
    <scope>NUCLEOTIDE SEQUENCE [LARGE SCALE GENOMIC DNA]</scope>
    <source>
        <strain evidence="4 5">VKM Ac-2541</strain>
    </source>
</reference>
<comment type="cofactor">
    <cofactor evidence="2">
        <name>Mg(2+)</name>
        <dbReference type="ChEBI" id="CHEBI:18420"/>
    </cofactor>
    <text evidence="2">Binds 2 magnesium ions per subunit.</text>
</comment>
<feature type="binding site" evidence="2">
    <location>
        <position position="68"/>
    </location>
    <ligand>
        <name>substrate</name>
    </ligand>
</feature>
<dbReference type="GO" id="GO:0005829">
    <property type="term" value="C:cytosol"/>
    <property type="evidence" value="ECO:0007669"/>
    <property type="project" value="TreeGrafter"/>
</dbReference>
<evidence type="ECO:0000313" key="4">
    <source>
        <dbReference type="EMBL" id="TCO45151.1"/>
    </source>
</evidence>
<evidence type="ECO:0000313" key="5">
    <source>
        <dbReference type="Proteomes" id="UP000295573"/>
    </source>
</evidence>
<dbReference type="FunFam" id="3.40.1180.10:FF:000001">
    <property type="entry name" value="(2E,6E)-farnesyl-diphosphate-specific ditrans,polycis-undecaprenyl-diphosphate synthase"/>
    <property type="match status" value="1"/>
</dbReference>
<keyword evidence="1 2" id="KW-0808">Transferase</keyword>
<comment type="subunit">
    <text evidence="2">Homodimer.</text>
</comment>
<proteinExistence type="inferred from homology"/>
<dbReference type="CDD" id="cd00475">
    <property type="entry name" value="Cis_IPPS"/>
    <property type="match status" value="1"/>
</dbReference>
<evidence type="ECO:0000256" key="2">
    <source>
        <dbReference type="HAMAP-Rule" id="MF_01139"/>
    </source>
</evidence>
<dbReference type="GO" id="GO:0000287">
    <property type="term" value="F:magnesium ion binding"/>
    <property type="evidence" value="ECO:0007669"/>
    <property type="project" value="UniProtKB-UniRule"/>
</dbReference>
<dbReference type="EC" id="2.5.1.-" evidence="2"/>
<accession>A0A4R2IJD5</accession>
<dbReference type="InterPro" id="IPR018520">
    <property type="entry name" value="UPP_synth-like_CS"/>
</dbReference>
<dbReference type="GO" id="GO:0033850">
    <property type="term" value="F:Z-farnesyl diphosphate synthase activity"/>
    <property type="evidence" value="ECO:0007669"/>
    <property type="project" value="TreeGrafter"/>
</dbReference>
<dbReference type="InterPro" id="IPR036424">
    <property type="entry name" value="UPP_synth-like_sf"/>
</dbReference>
<organism evidence="4 5">
    <name type="scientific">Kribbella antiqua</name>
    <dbReference type="NCBI Taxonomy" id="2512217"/>
    <lineage>
        <taxon>Bacteria</taxon>
        <taxon>Bacillati</taxon>
        <taxon>Actinomycetota</taxon>
        <taxon>Actinomycetes</taxon>
        <taxon>Propionibacteriales</taxon>
        <taxon>Kribbellaceae</taxon>
        <taxon>Kribbella</taxon>
    </lineage>
</organism>
<feature type="region of interest" description="Disordered" evidence="3">
    <location>
        <begin position="1"/>
        <end position="40"/>
    </location>
</feature>
<feature type="binding site" evidence="2">
    <location>
        <position position="55"/>
    </location>
    <ligand>
        <name>Mg(2+)</name>
        <dbReference type="ChEBI" id="CHEBI:18420"/>
    </ligand>
</feature>
<dbReference type="GO" id="GO:0005886">
    <property type="term" value="C:plasma membrane"/>
    <property type="evidence" value="ECO:0007669"/>
    <property type="project" value="TreeGrafter"/>
</dbReference>
<feature type="binding site" evidence="2">
    <location>
        <position position="106"/>
    </location>
    <ligand>
        <name>substrate</name>
    </ligand>
</feature>
<protein>
    <recommendedName>
        <fullName evidence="2">Isoprenyl transferase</fullName>
        <ecNumber evidence="2">2.5.1.-</ecNumber>
    </recommendedName>
</protein>
<feature type="binding site" evidence="2">
    <location>
        <begin position="100"/>
        <end position="102"/>
    </location>
    <ligand>
        <name>substrate</name>
    </ligand>
</feature>
<feature type="binding site" evidence="2">
    <location>
        <begin position="229"/>
        <end position="231"/>
    </location>
    <ligand>
        <name>substrate</name>
    </ligand>
</feature>
<feature type="binding site" evidence="2">
    <location>
        <position position="223"/>
    </location>
    <ligand>
        <name>substrate</name>
    </ligand>
</feature>
<name>A0A4R2IJD5_9ACTN</name>